<evidence type="ECO:0000313" key="2">
    <source>
        <dbReference type="EMBL" id="OOP56105.1"/>
    </source>
</evidence>
<protein>
    <submittedName>
        <fullName evidence="2">Uncharacterized protein</fullName>
    </submittedName>
</protein>
<evidence type="ECO:0000256" key="1">
    <source>
        <dbReference type="SAM" id="MobiDB-lite"/>
    </source>
</evidence>
<proteinExistence type="predicted"/>
<sequence length="64" mass="7268">MDVSVSPLTETRINPRHRDESGVIDSGFRREDTPKHQRIIATTRPLLCPAQKLSSSKFTKGEFE</sequence>
<evidence type="ECO:0000313" key="3">
    <source>
        <dbReference type="Proteomes" id="UP000189681"/>
    </source>
</evidence>
<feature type="compositionally biased region" description="Polar residues" evidence="1">
    <location>
        <begin position="1"/>
        <end position="12"/>
    </location>
</feature>
<accession>A0A1V4ASN7</accession>
<dbReference type="Proteomes" id="UP000189681">
    <property type="component" value="Unassembled WGS sequence"/>
</dbReference>
<dbReference type="AlphaFoldDB" id="A0A1V4ASN7"/>
<feature type="region of interest" description="Disordered" evidence="1">
    <location>
        <begin position="1"/>
        <end position="32"/>
    </location>
</feature>
<gene>
    <name evidence="2" type="ORF">AYP45_10810</name>
</gene>
<dbReference type="EMBL" id="AYTS01000098">
    <property type="protein sequence ID" value="OOP56105.1"/>
    <property type="molecule type" value="Genomic_DNA"/>
</dbReference>
<comment type="caution">
    <text evidence="2">The sequence shown here is derived from an EMBL/GenBank/DDBJ whole genome shotgun (WGS) entry which is preliminary data.</text>
</comment>
<reference evidence="2 3" key="1">
    <citation type="journal article" date="2017" name="Water Res.">
        <title>Discovery and metagenomic analysis of an anammox bacterial enrichment related to Candidatus "Brocadia caroliniensis" in a full-scale glycerol-fed nitritation-denitritation separate centrate treatment process.</title>
        <authorList>
            <person name="Park H."/>
            <person name="Brotto A.C."/>
            <person name="van Loosdrecht M.C."/>
            <person name="Chandran K."/>
        </authorList>
    </citation>
    <scope>NUCLEOTIDE SEQUENCE [LARGE SCALE GENOMIC DNA]</scope>
    <source>
        <strain evidence="2">26THWARD</strain>
    </source>
</reference>
<organism evidence="2 3">
    <name type="scientific">Candidatus Brocadia carolinensis</name>
    <dbReference type="NCBI Taxonomy" id="1004156"/>
    <lineage>
        <taxon>Bacteria</taxon>
        <taxon>Pseudomonadati</taxon>
        <taxon>Planctomycetota</taxon>
        <taxon>Candidatus Brocadiia</taxon>
        <taxon>Candidatus Brocadiales</taxon>
        <taxon>Candidatus Brocadiaceae</taxon>
        <taxon>Candidatus Brocadia</taxon>
    </lineage>
</organism>
<feature type="compositionally biased region" description="Basic and acidic residues" evidence="1">
    <location>
        <begin position="16"/>
        <end position="32"/>
    </location>
</feature>
<name>A0A1V4ASN7_9BACT</name>